<feature type="transmembrane region" description="Helical" evidence="8">
    <location>
        <begin position="697"/>
        <end position="719"/>
    </location>
</feature>
<gene>
    <name evidence="12" type="ORF">GSTUAT00001401001</name>
</gene>
<feature type="transmembrane region" description="Helical" evidence="8">
    <location>
        <begin position="725"/>
        <end position="743"/>
    </location>
</feature>
<feature type="transmembrane region" description="Helical" evidence="8">
    <location>
        <begin position="659"/>
        <end position="676"/>
    </location>
</feature>
<evidence type="ECO:0000259" key="10">
    <source>
        <dbReference type="Pfam" id="PF13967"/>
    </source>
</evidence>
<keyword evidence="3" id="KW-0813">Transport</keyword>
<dbReference type="Pfam" id="PF14703">
    <property type="entry name" value="PHM7_cyt"/>
    <property type="match status" value="1"/>
</dbReference>
<feature type="domain" description="CSC1/OSCA1-like 7TM region" evidence="9">
    <location>
        <begin position="429"/>
        <end position="716"/>
    </location>
</feature>
<keyword evidence="5 8" id="KW-1133">Transmembrane helix</keyword>
<dbReference type="InterPro" id="IPR032880">
    <property type="entry name" value="CSC1/OSCA1-like_N"/>
</dbReference>
<feature type="transmembrane region" description="Helical" evidence="8">
    <location>
        <begin position="177"/>
        <end position="196"/>
    </location>
</feature>
<dbReference type="PANTHER" id="PTHR13018:SF5">
    <property type="entry name" value="RE44586P"/>
    <property type="match status" value="1"/>
</dbReference>
<keyword evidence="13" id="KW-1185">Reference proteome</keyword>
<feature type="region of interest" description="Disordered" evidence="7">
    <location>
        <begin position="1"/>
        <end position="27"/>
    </location>
</feature>
<feature type="transmembrane region" description="Helical" evidence="8">
    <location>
        <begin position="425"/>
        <end position="444"/>
    </location>
</feature>
<dbReference type="AlphaFoldDB" id="A0A292Q510"/>
<evidence type="ECO:0008006" key="14">
    <source>
        <dbReference type="Google" id="ProtNLM"/>
    </source>
</evidence>
<dbReference type="Pfam" id="PF02714">
    <property type="entry name" value="RSN1_7TM"/>
    <property type="match status" value="1"/>
</dbReference>
<feature type="transmembrane region" description="Helical" evidence="8">
    <location>
        <begin position="632"/>
        <end position="653"/>
    </location>
</feature>
<evidence type="ECO:0000256" key="4">
    <source>
        <dbReference type="ARBA" id="ARBA00022692"/>
    </source>
</evidence>
<comment type="similarity">
    <text evidence="2">Belongs to the CSC1 (TC 1.A.17) family.</text>
</comment>
<evidence type="ECO:0000313" key="13">
    <source>
        <dbReference type="Proteomes" id="UP001412239"/>
    </source>
</evidence>
<feature type="domain" description="CSC1/OSCA1-like N-terminal transmembrane" evidence="10">
    <location>
        <begin position="34"/>
        <end position="197"/>
    </location>
</feature>
<evidence type="ECO:0000256" key="1">
    <source>
        <dbReference type="ARBA" id="ARBA00004141"/>
    </source>
</evidence>
<dbReference type="InterPro" id="IPR045122">
    <property type="entry name" value="Csc1-like"/>
</dbReference>
<evidence type="ECO:0000259" key="9">
    <source>
        <dbReference type="Pfam" id="PF02714"/>
    </source>
</evidence>
<evidence type="ECO:0000256" key="6">
    <source>
        <dbReference type="ARBA" id="ARBA00023136"/>
    </source>
</evidence>
<dbReference type="Proteomes" id="UP001412239">
    <property type="component" value="Unassembled WGS sequence"/>
</dbReference>
<keyword evidence="6 8" id="KW-0472">Membrane</keyword>
<evidence type="ECO:0000256" key="5">
    <source>
        <dbReference type="ARBA" id="ARBA00022989"/>
    </source>
</evidence>
<reference evidence="12" key="1">
    <citation type="submission" date="2015-10" db="EMBL/GenBank/DDBJ databases">
        <authorList>
            <person name="Regsiter A."/>
            <person name="william w."/>
        </authorList>
    </citation>
    <scope>NUCLEOTIDE SEQUENCE</scope>
    <source>
        <strain evidence="12">Montdore</strain>
    </source>
</reference>
<evidence type="ECO:0000256" key="2">
    <source>
        <dbReference type="ARBA" id="ARBA00007779"/>
    </source>
</evidence>
<organism evidence="12 13">
    <name type="scientific">Tuber aestivum</name>
    <name type="common">summer truffle</name>
    <dbReference type="NCBI Taxonomy" id="59557"/>
    <lineage>
        <taxon>Eukaryota</taxon>
        <taxon>Fungi</taxon>
        <taxon>Dikarya</taxon>
        <taxon>Ascomycota</taxon>
        <taxon>Pezizomycotina</taxon>
        <taxon>Pezizomycetes</taxon>
        <taxon>Pezizales</taxon>
        <taxon>Tuberaceae</taxon>
        <taxon>Tuber</taxon>
    </lineage>
</organism>
<evidence type="ECO:0000259" key="11">
    <source>
        <dbReference type="Pfam" id="PF14703"/>
    </source>
</evidence>
<feature type="transmembrane region" description="Helical" evidence="8">
    <location>
        <begin position="36"/>
        <end position="57"/>
    </location>
</feature>
<comment type="subcellular location">
    <subcellularLocation>
        <location evidence="1">Membrane</location>
        <topology evidence="1">Multi-pass membrane protein</topology>
    </subcellularLocation>
</comment>
<protein>
    <recommendedName>
        <fullName evidence="14">CSC1/OSCA1-like 7TM region domain-containing protein</fullName>
    </recommendedName>
</protein>
<dbReference type="PANTHER" id="PTHR13018">
    <property type="entry name" value="PROBABLE MEMBRANE PROTEIN DUF221-RELATED"/>
    <property type="match status" value="1"/>
</dbReference>
<dbReference type="EMBL" id="LN890958">
    <property type="protein sequence ID" value="CUS14524.1"/>
    <property type="molecule type" value="Genomic_DNA"/>
</dbReference>
<accession>A0A292Q510</accession>
<sequence>MTVHALQDGITLPRSDNDTHTGLPTDTRRADLPTQLVISTTLGLGAFLTFCFLRPRWSSLYAARKRQLGSAASLPNLPKTFFGWIPVLWGITDEQVLSSAGLDAYVFLSFFKMAIRFLSIAAVLALTVLMPIHLHFDRSVPKPQVSFSEWALRPTGRGMNVLGGKDKDEIKLDGPYLWVYVVFVYIFTALAVYLLLDQSKRVLAVRQKCLGNRVTITDRTVKLSGIPRVLRSEEALKEYIEGLGIGKVDSITICRNWAVLDRLMAQRQDLVRRLEEVYVVYTRHCRARRNLDTLPFARPSPPQPLPSEDEETQPLLSWDPHPSRGDDRPRMMVRVGLWGLKRKKVDAIDYLAMKLKALDEKIVGARKKEYEPTSIAFVTMESVASAVVVIQAVLDPRANRMTATQAPAPSNIVWENTYRSRGTRLICSWGISILVSLLSIVWLIPVTGLAGLLNLSDIRRVSPGLADLLEGSPIISSLIQNTLPTAVLTLFNILVPYFYDWLSNRQGQISQGDVELSLISKNFFFTFFNVFFAFTTLLRVEVLTCVASGTALTYKNLWEQLKGSLSDTTRIAYALARSLGNLASFYVNLIILQGIGMFPFRLLQFGSVALYPIMYAGAKTPRDFAELVRPSIFSYGFFLPQPILILIICIVYSVLPSGALILGFGWVYFVIGYFTYKYQLLYSMDHPQHSTGQAWSMIFYRVILGLVVFQLAMAGFLAINHAFTRSFLIVPLLPVSIWFAWMFSKVYVPLNKFIALKAVREPEFANGSTVSEDMMEEEREKGEKFINPNLVIPLEDSWVIGSRYQQRHQE</sequence>
<dbReference type="GO" id="GO:0005227">
    <property type="term" value="F:calcium-activated cation channel activity"/>
    <property type="evidence" value="ECO:0007669"/>
    <property type="project" value="InterPro"/>
</dbReference>
<dbReference type="InterPro" id="IPR027815">
    <property type="entry name" value="CSC1/OSCA1-like_cyt"/>
</dbReference>
<feature type="region of interest" description="Disordered" evidence="7">
    <location>
        <begin position="293"/>
        <end position="327"/>
    </location>
</feature>
<evidence type="ECO:0000256" key="7">
    <source>
        <dbReference type="SAM" id="MobiDB-lite"/>
    </source>
</evidence>
<dbReference type="Pfam" id="PF13967">
    <property type="entry name" value="RSN1_TM"/>
    <property type="match status" value="1"/>
</dbReference>
<proteinExistence type="inferred from homology"/>
<dbReference type="GO" id="GO:0005886">
    <property type="term" value="C:plasma membrane"/>
    <property type="evidence" value="ECO:0007669"/>
    <property type="project" value="TreeGrafter"/>
</dbReference>
<feature type="transmembrane region" description="Helical" evidence="8">
    <location>
        <begin position="117"/>
        <end position="136"/>
    </location>
</feature>
<feature type="domain" description="CSC1/OSCA1-like cytosolic" evidence="11">
    <location>
        <begin position="218"/>
        <end position="416"/>
    </location>
</feature>
<keyword evidence="4 8" id="KW-0812">Transmembrane</keyword>
<name>A0A292Q510_9PEZI</name>
<evidence type="ECO:0000313" key="12">
    <source>
        <dbReference type="EMBL" id="CUS14524.1"/>
    </source>
</evidence>
<evidence type="ECO:0000256" key="8">
    <source>
        <dbReference type="SAM" id="Phobius"/>
    </source>
</evidence>
<evidence type="ECO:0000256" key="3">
    <source>
        <dbReference type="ARBA" id="ARBA00022448"/>
    </source>
</evidence>
<dbReference type="InterPro" id="IPR003864">
    <property type="entry name" value="CSC1/OSCA1-like_7TM"/>
</dbReference>